<organism evidence="2 3">
    <name type="scientific">Caballeronia udeis</name>
    <dbReference type="NCBI Taxonomy" id="1232866"/>
    <lineage>
        <taxon>Bacteria</taxon>
        <taxon>Pseudomonadati</taxon>
        <taxon>Pseudomonadota</taxon>
        <taxon>Betaproteobacteria</taxon>
        <taxon>Burkholderiales</taxon>
        <taxon>Burkholderiaceae</taxon>
        <taxon>Caballeronia</taxon>
    </lineage>
</organism>
<evidence type="ECO:0000313" key="2">
    <source>
        <dbReference type="EMBL" id="SAL67552.1"/>
    </source>
</evidence>
<protein>
    <submittedName>
        <fullName evidence="2">Uncharacterized protein</fullName>
    </submittedName>
</protein>
<evidence type="ECO:0000256" key="1">
    <source>
        <dbReference type="SAM" id="Phobius"/>
    </source>
</evidence>
<dbReference type="Proteomes" id="UP000054683">
    <property type="component" value="Unassembled WGS sequence"/>
</dbReference>
<keyword evidence="1" id="KW-0812">Transmembrane</keyword>
<keyword evidence="1" id="KW-1133">Transmembrane helix</keyword>
<sequence length="182" mass="19989">MNGPLRSAHDQPLTVEGAKLYLVLEEVDRIVVTLQTLNDAAVQRETDRQNAAVAEQRTHWIEEQALAHSIAQAVIVNIHAEMDLDKEREMNAAVLSAHAAELMSATTCIIKDTAAIIADAVTGMPPLPPMPPEDAQFMEKARMHAIRYLAEAKRFMVAATHPLVWFTCCVVLYAAAHSLKLG</sequence>
<dbReference type="EMBL" id="FCOK02000085">
    <property type="protein sequence ID" value="SAL67552.1"/>
    <property type="molecule type" value="Genomic_DNA"/>
</dbReference>
<dbReference type="AlphaFoldDB" id="A0A158JFB2"/>
<name>A0A158JFB2_9BURK</name>
<feature type="transmembrane region" description="Helical" evidence="1">
    <location>
        <begin position="155"/>
        <end position="176"/>
    </location>
</feature>
<proteinExistence type="predicted"/>
<reference evidence="2 3" key="1">
    <citation type="submission" date="2016-01" db="EMBL/GenBank/DDBJ databases">
        <authorList>
            <person name="Oliw E.H."/>
        </authorList>
    </citation>
    <scope>NUCLEOTIDE SEQUENCE [LARGE SCALE GENOMIC DNA]</scope>
    <source>
        <strain evidence="2">LMG 27134</strain>
    </source>
</reference>
<keyword evidence="1" id="KW-0472">Membrane</keyword>
<evidence type="ECO:0000313" key="3">
    <source>
        <dbReference type="Proteomes" id="UP000054683"/>
    </source>
</evidence>
<gene>
    <name evidence="2" type="ORF">AWB69_07783</name>
</gene>
<accession>A0A158JFB2</accession>